<dbReference type="GO" id="GO:0003677">
    <property type="term" value="F:DNA binding"/>
    <property type="evidence" value="ECO:0007669"/>
    <property type="project" value="UniProtKB-KW"/>
</dbReference>
<name>A0A6P8GW53_CLUHA</name>
<evidence type="ECO:0000313" key="4">
    <source>
        <dbReference type="RefSeq" id="XP_031442763.2"/>
    </source>
</evidence>
<feature type="compositionally biased region" description="Basic and acidic residues" evidence="1">
    <location>
        <begin position="349"/>
        <end position="364"/>
    </location>
</feature>
<keyword evidence="3" id="KW-1185">Reference proteome</keyword>
<feature type="compositionally biased region" description="Low complexity" evidence="1">
    <location>
        <begin position="156"/>
        <end position="166"/>
    </location>
</feature>
<feature type="region of interest" description="Disordered" evidence="1">
    <location>
        <begin position="403"/>
        <end position="423"/>
    </location>
</feature>
<keyword evidence="4" id="KW-0371">Homeobox</keyword>
<protein>
    <submittedName>
        <fullName evidence="4">Highly divergent homeobox</fullName>
    </submittedName>
</protein>
<dbReference type="Proteomes" id="UP000515152">
    <property type="component" value="Chromosome 20"/>
</dbReference>
<feature type="domain" description="Homeobox" evidence="2">
    <location>
        <begin position="12"/>
        <end position="78"/>
    </location>
</feature>
<dbReference type="OrthoDB" id="10055960at2759"/>
<dbReference type="CDD" id="cd00086">
    <property type="entry name" value="homeodomain"/>
    <property type="match status" value="1"/>
</dbReference>
<dbReference type="InterPro" id="IPR001356">
    <property type="entry name" value="HD"/>
</dbReference>
<feature type="region of interest" description="Disordered" evidence="1">
    <location>
        <begin position="127"/>
        <end position="310"/>
    </location>
</feature>
<accession>A0A6P8GW53</accession>
<dbReference type="RefSeq" id="XP_031442763.2">
    <property type="nucleotide sequence ID" value="XM_031586903.2"/>
</dbReference>
<sequence length="423" mass="45749">MEAWQDKRSIQTMNLRSVFTPEQQRVLERYYDNGMTNQSKGCFQLILQCAQETKLDFSVVRTWVGNKRRKLASKFDQNGQRLDDMPHGLANHALAGGAGGAGPLGMGLVLSAELAAARSVQRGPSVAHLLPPASCPSSSSSPSSSSPHSSGGGGSSSSSNNNNNNNDVIVTGIYSVGRGSSSSRLDGASTHSRSSTSKPLPPHTPSTRTHTPHTLAQPCGRTTRGSPYRYPTANPHRCSPRPPPHSCTARLGSPTCPETPRQLRPRASPAAGLNSTGRPSPSPSTGPSAALSRRAPRSHQPMLGPLQCTRPPRAALRMSACASSRCSRWRGWLRHSRSWQWGGWRGWREAEGRRSRGPPEDPRDLPTPWRPSPSPWRRPTRTTSTRGRRSWPAWALRCRSDGRRTAAALTARPGRGEAGVEQG</sequence>
<gene>
    <name evidence="4" type="primary">hdx</name>
</gene>
<evidence type="ECO:0000256" key="1">
    <source>
        <dbReference type="SAM" id="MobiDB-lite"/>
    </source>
</evidence>
<evidence type="ECO:0000259" key="2">
    <source>
        <dbReference type="SMART" id="SM00389"/>
    </source>
</evidence>
<feature type="compositionally biased region" description="Polar residues" evidence="1">
    <location>
        <begin position="178"/>
        <end position="198"/>
    </location>
</feature>
<feature type="compositionally biased region" description="Low complexity" evidence="1">
    <location>
        <begin position="275"/>
        <end position="288"/>
    </location>
</feature>
<feature type="region of interest" description="Disordered" evidence="1">
    <location>
        <begin position="349"/>
        <end position="391"/>
    </location>
</feature>
<reference evidence="4" key="1">
    <citation type="submission" date="2025-08" db="UniProtKB">
        <authorList>
            <consortium name="RefSeq"/>
        </authorList>
    </citation>
    <scope>IDENTIFICATION</scope>
</reference>
<proteinExistence type="predicted"/>
<evidence type="ECO:0000313" key="3">
    <source>
        <dbReference type="Proteomes" id="UP000515152"/>
    </source>
</evidence>
<keyword evidence="4" id="KW-0238">DNA-binding</keyword>
<dbReference type="GeneID" id="105906215"/>
<dbReference type="CTD" id="139324"/>
<feature type="compositionally biased region" description="Low complexity" evidence="1">
    <location>
        <begin position="136"/>
        <end position="149"/>
    </location>
</feature>
<dbReference type="AlphaFoldDB" id="A0A6P8GW53"/>
<dbReference type="KEGG" id="char:105906215"/>
<organism evidence="3 4">
    <name type="scientific">Clupea harengus</name>
    <name type="common">Atlantic herring</name>
    <dbReference type="NCBI Taxonomy" id="7950"/>
    <lineage>
        <taxon>Eukaryota</taxon>
        <taxon>Metazoa</taxon>
        <taxon>Chordata</taxon>
        <taxon>Craniata</taxon>
        <taxon>Vertebrata</taxon>
        <taxon>Euteleostomi</taxon>
        <taxon>Actinopterygii</taxon>
        <taxon>Neopterygii</taxon>
        <taxon>Teleostei</taxon>
        <taxon>Clupei</taxon>
        <taxon>Clupeiformes</taxon>
        <taxon>Clupeoidei</taxon>
        <taxon>Clupeidae</taxon>
        <taxon>Clupea</taxon>
    </lineage>
</organism>
<feature type="compositionally biased region" description="Low complexity" evidence="1">
    <location>
        <begin position="205"/>
        <end position="214"/>
    </location>
</feature>
<dbReference type="SMART" id="SM00389">
    <property type="entry name" value="HOX"/>
    <property type="match status" value="1"/>
</dbReference>